<dbReference type="Pfam" id="PF18962">
    <property type="entry name" value="Por_Secre_tail"/>
    <property type="match status" value="1"/>
</dbReference>
<evidence type="ECO:0000313" key="4">
    <source>
        <dbReference type="Proteomes" id="UP000262802"/>
    </source>
</evidence>
<dbReference type="OrthoDB" id="610424at2"/>
<feature type="chain" id="PRO_5017558733" evidence="1">
    <location>
        <begin position="19"/>
        <end position="546"/>
    </location>
</feature>
<dbReference type="EMBL" id="CP032317">
    <property type="protein sequence ID" value="AYA38704.1"/>
    <property type="molecule type" value="Genomic_DNA"/>
</dbReference>
<keyword evidence="1" id="KW-0732">Signal</keyword>
<evidence type="ECO:0000259" key="2">
    <source>
        <dbReference type="Pfam" id="PF18962"/>
    </source>
</evidence>
<accession>A0A3B7R3L9</accession>
<dbReference type="Proteomes" id="UP000262802">
    <property type="component" value="Chromosome"/>
</dbReference>
<dbReference type="NCBIfam" id="TIGR04183">
    <property type="entry name" value="Por_Secre_tail"/>
    <property type="match status" value="1"/>
</dbReference>
<feature type="domain" description="Secretion system C-terminal sorting" evidence="2">
    <location>
        <begin position="469"/>
        <end position="540"/>
    </location>
</feature>
<name>A0A3B7R3L9_9BACT</name>
<dbReference type="KEGG" id="hyh:D3Y59_17590"/>
<keyword evidence="4" id="KW-1185">Reference proteome</keyword>
<gene>
    <name evidence="3" type="ORF">D3Y59_17590</name>
</gene>
<feature type="signal peptide" evidence="1">
    <location>
        <begin position="1"/>
        <end position="18"/>
    </location>
</feature>
<proteinExistence type="predicted"/>
<dbReference type="PANTHER" id="PTHR35580">
    <property type="entry name" value="CELL SURFACE GLYCOPROTEIN (S-LAYER PROTEIN)-LIKE PROTEIN"/>
    <property type="match status" value="1"/>
</dbReference>
<dbReference type="SUPFAM" id="SSF101898">
    <property type="entry name" value="NHL repeat"/>
    <property type="match status" value="1"/>
</dbReference>
<evidence type="ECO:0000256" key="1">
    <source>
        <dbReference type="SAM" id="SignalP"/>
    </source>
</evidence>
<protein>
    <submittedName>
        <fullName evidence="3">T9SS C-terminal target domain-containing protein</fullName>
    </submittedName>
</protein>
<evidence type="ECO:0000313" key="3">
    <source>
        <dbReference type="EMBL" id="AYA38704.1"/>
    </source>
</evidence>
<sequence length="546" mass="57798">MKQLLLALCLLVGVGAQAQPNGNLQWVQAFSDINAVMDVATDVNGDVYLTGRVSGTLRLGSTQLTAPGGLSLYVAKCRPSGEVVWATQLPSSALALGYRVQVDARGNSYVAGSFQGTLSYGRNQQITSQTPASGEAGFLLKCNAAGQVQWVQQISASGTELYSTCSAWAVALDVMGNAYLTGTASGSQVHIGNFTFANRQRQTYLASYTPQGTVRWAHMWQSAADFGGNVGRAIALDNFGNCYVSGNHIGGMQLAGQSIPANNSQSLFLAKFDTRRGQLQWLQAPAAFGDGNSLAADRQGNVYLTGWFSGSRTFGNKTATSHGGTDVAVVRYNRDGRVAWATALGGPSDDYDGDLAVSPRTGKVFVSGILNLSSEGTNQAFWVQLQPSGQPMRPVLVGGPGTSSTGMLALDARENVYMTGVFTGTCQFGNTTLQSTFTSGYLARYGHHDDRSTPPVAETPAAPIRACSVYPNPTREQFTLRLEGHTGPAARAVLLNLVGRQVAEQTLLPAGAITETTFSTAQLPVGMYILRVEHGRQVLTHAVSVQ</sequence>
<organism evidence="3 4">
    <name type="scientific">Hymenobacter oligotrophus</name>
    <dbReference type="NCBI Taxonomy" id="2319843"/>
    <lineage>
        <taxon>Bacteria</taxon>
        <taxon>Pseudomonadati</taxon>
        <taxon>Bacteroidota</taxon>
        <taxon>Cytophagia</taxon>
        <taxon>Cytophagales</taxon>
        <taxon>Hymenobacteraceae</taxon>
        <taxon>Hymenobacter</taxon>
    </lineage>
</organism>
<reference evidence="3 4" key="1">
    <citation type="submission" date="2018-09" db="EMBL/GenBank/DDBJ databases">
        <title>Hymenobacter medium sp. nov., isolated from R2A medium.</title>
        <authorList>
            <person name="Yingchao G."/>
        </authorList>
    </citation>
    <scope>NUCLEOTIDE SEQUENCE [LARGE SCALE GENOMIC DNA]</scope>
    <source>
        <strain evidence="4">sh-6</strain>
    </source>
</reference>
<dbReference type="RefSeq" id="WP_119446233.1">
    <property type="nucleotide sequence ID" value="NZ_CP032317.1"/>
</dbReference>
<dbReference type="PANTHER" id="PTHR35580:SF1">
    <property type="entry name" value="PHYTASE-LIKE DOMAIN-CONTAINING PROTEIN"/>
    <property type="match status" value="1"/>
</dbReference>
<dbReference type="InterPro" id="IPR052918">
    <property type="entry name" value="Motility_Chemotaxis_Reg"/>
</dbReference>
<dbReference type="AlphaFoldDB" id="A0A3B7R3L9"/>
<dbReference type="InterPro" id="IPR026444">
    <property type="entry name" value="Secre_tail"/>
</dbReference>